<reference evidence="1" key="1">
    <citation type="submission" date="2021-03" db="EMBL/GenBank/DDBJ databases">
        <authorList>
            <person name="Bekaert M."/>
        </authorList>
    </citation>
    <scope>NUCLEOTIDE SEQUENCE</scope>
</reference>
<keyword evidence="2" id="KW-1185">Reference proteome</keyword>
<dbReference type="AlphaFoldDB" id="A0A8S3SKP7"/>
<organism evidence="1 2">
    <name type="scientific">Mytilus edulis</name>
    <name type="common">Blue mussel</name>
    <dbReference type="NCBI Taxonomy" id="6550"/>
    <lineage>
        <taxon>Eukaryota</taxon>
        <taxon>Metazoa</taxon>
        <taxon>Spiralia</taxon>
        <taxon>Lophotrochozoa</taxon>
        <taxon>Mollusca</taxon>
        <taxon>Bivalvia</taxon>
        <taxon>Autobranchia</taxon>
        <taxon>Pteriomorphia</taxon>
        <taxon>Mytilida</taxon>
        <taxon>Mytiloidea</taxon>
        <taxon>Mytilidae</taxon>
        <taxon>Mytilinae</taxon>
        <taxon>Mytilus</taxon>
    </lineage>
</organism>
<proteinExistence type="predicted"/>
<evidence type="ECO:0000313" key="2">
    <source>
        <dbReference type="Proteomes" id="UP000683360"/>
    </source>
</evidence>
<protein>
    <submittedName>
        <fullName evidence="1">Uncharacterized protein</fullName>
    </submittedName>
</protein>
<gene>
    <name evidence="1" type="ORF">MEDL_35100</name>
</gene>
<comment type="caution">
    <text evidence="1">The sequence shown here is derived from an EMBL/GenBank/DDBJ whole genome shotgun (WGS) entry which is preliminary data.</text>
</comment>
<dbReference type="Proteomes" id="UP000683360">
    <property type="component" value="Unassembled WGS sequence"/>
</dbReference>
<dbReference type="OrthoDB" id="10064107at2759"/>
<sequence length="158" mass="18320">MCKTHELSKENFTLSETIEKANIPEKWESEIKICKINELNGKQKKKAENQLLPEHLKDLYDRSSIDIESESIKEKLAIVLQKNSMAFASSKTDLGTCSKVKHRIDTAYRFNNHEEEHQQHFRKLNDLTFKDAYPLSRMCLDCLASASLFNCLDFQSGY</sequence>
<dbReference type="EMBL" id="CAJPWZ010001690">
    <property type="protein sequence ID" value="CAG2221699.1"/>
    <property type="molecule type" value="Genomic_DNA"/>
</dbReference>
<evidence type="ECO:0000313" key="1">
    <source>
        <dbReference type="EMBL" id="CAG2221699.1"/>
    </source>
</evidence>
<name>A0A8S3SKP7_MYTED</name>
<accession>A0A8S3SKP7</accession>